<organism evidence="1 2">
    <name type="scientific">Blastopirellula marina</name>
    <dbReference type="NCBI Taxonomy" id="124"/>
    <lineage>
        <taxon>Bacteria</taxon>
        <taxon>Pseudomonadati</taxon>
        <taxon>Planctomycetota</taxon>
        <taxon>Planctomycetia</taxon>
        <taxon>Pirellulales</taxon>
        <taxon>Pirellulaceae</taxon>
        <taxon>Blastopirellula</taxon>
    </lineage>
</organism>
<gene>
    <name evidence="1" type="ORF">C5Y96_23775</name>
</gene>
<accession>A0A2S8F0C1</accession>
<dbReference type="EMBL" id="PUIA01000081">
    <property type="protein sequence ID" value="PQO25364.1"/>
    <property type="molecule type" value="Genomic_DNA"/>
</dbReference>
<proteinExistence type="predicted"/>
<dbReference type="InterPro" id="IPR046560">
    <property type="entry name" value="DUF6714"/>
</dbReference>
<dbReference type="OrthoDB" id="273465at2"/>
<reference evidence="1 2" key="1">
    <citation type="submission" date="2018-02" db="EMBL/GenBank/DDBJ databases">
        <title>Comparative genomes isolates from brazilian mangrove.</title>
        <authorList>
            <person name="Araujo J.E."/>
            <person name="Taketani R.G."/>
            <person name="Silva M.C.P."/>
            <person name="Loureco M.V."/>
            <person name="Andreote F.D."/>
        </authorList>
    </citation>
    <scope>NUCLEOTIDE SEQUENCE [LARGE SCALE GENOMIC DNA]</scope>
    <source>
        <strain evidence="1 2">HEX-2 MGV</strain>
    </source>
</reference>
<comment type="caution">
    <text evidence="1">The sequence shown here is derived from an EMBL/GenBank/DDBJ whole genome shotgun (WGS) entry which is preliminary data.</text>
</comment>
<name>A0A2S8F0C1_9BACT</name>
<evidence type="ECO:0000313" key="1">
    <source>
        <dbReference type="EMBL" id="PQO25364.1"/>
    </source>
</evidence>
<dbReference type="AlphaFoldDB" id="A0A2S8F0C1"/>
<dbReference type="Proteomes" id="UP000240009">
    <property type="component" value="Unassembled WGS sequence"/>
</dbReference>
<evidence type="ECO:0000313" key="2">
    <source>
        <dbReference type="Proteomes" id="UP000240009"/>
    </source>
</evidence>
<sequence>MTQTQWLVDYIAKAFAGVSLDGGIDIHAAQSMDDYGNPEEDQLSKTAERIDWRRVKMATLQPRFWGITFLDAQGFRFYAPAIMTELLIQGDETYNLSAWFLSGLAVSPTGEMKEVPFDELFNSAQRAAIIRYLKHVVHNDPSLGKEAAEQRLHEIQTRTGKG</sequence>
<protein>
    <submittedName>
        <fullName evidence="1">Uncharacterized protein</fullName>
    </submittedName>
</protein>
<dbReference type="RefSeq" id="WP_105358654.1">
    <property type="nucleotide sequence ID" value="NZ_PUIA01000081.1"/>
</dbReference>
<dbReference type="Pfam" id="PF20461">
    <property type="entry name" value="DUF6714"/>
    <property type="match status" value="1"/>
</dbReference>